<evidence type="ECO:0000313" key="2">
    <source>
        <dbReference type="EMBL" id="CUG94136.1"/>
    </source>
</evidence>
<dbReference type="EMBL" id="CYKH01002220">
    <property type="protein sequence ID" value="CUG94136.1"/>
    <property type="molecule type" value="Genomic_DNA"/>
</dbReference>
<protein>
    <submittedName>
        <fullName evidence="2">Uncharacterized protein</fullName>
    </submittedName>
</protein>
<evidence type="ECO:0000313" key="3">
    <source>
        <dbReference type="Proteomes" id="UP000051952"/>
    </source>
</evidence>
<sequence length="229" mass="24984">MHMSSIFRSCARSSAFPAADLVHSLCGVDESACVTPHVPSTRSFARQIQRIEEQGRKSLCASAVAFYPLSLPVGHKSAPYRALDFTGSIDPEHHQWVFFGQLRKELMSHQLANLLIDLVAVEPLLIVKKMQCMHVLLRSADEAEAVKSLSGCLLLDYQGAWFADNAEKMQLLSRESEGNPIRFLPKAPVTIEPCAKPPVIHGAIGKLRRSPSASSSASNSSTSSLPLPH</sequence>
<feature type="region of interest" description="Disordered" evidence="1">
    <location>
        <begin position="208"/>
        <end position="229"/>
    </location>
</feature>
<accession>A0A0S4JXH7</accession>
<dbReference type="Proteomes" id="UP000051952">
    <property type="component" value="Unassembled WGS sequence"/>
</dbReference>
<proteinExistence type="predicted"/>
<feature type="compositionally biased region" description="Low complexity" evidence="1">
    <location>
        <begin position="210"/>
        <end position="229"/>
    </location>
</feature>
<dbReference type="VEuPathDB" id="TriTrypDB:BSAL_46675"/>
<organism evidence="2 3">
    <name type="scientific">Bodo saltans</name>
    <name type="common">Flagellated protozoan</name>
    <dbReference type="NCBI Taxonomy" id="75058"/>
    <lineage>
        <taxon>Eukaryota</taxon>
        <taxon>Discoba</taxon>
        <taxon>Euglenozoa</taxon>
        <taxon>Kinetoplastea</taxon>
        <taxon>Metakinetoplastina</taxon>
        <taxon>Eubodonida</taxon>
        <taxon>Bodonidae</taxon>
        <taxon>Bodo</taxon>
    </lineage>
</organism>
<evidence type="ECO:0000256" key="1">
    <source>
        <dbReference type="SAM" id="MobiDB-lite"/>
    </source>
</evidence>
<dbReference type="AlphaFoldDB" id="A0A0S4JXH7"/>
<reference evidence="3" key="1">
    <citation type="submission" date="2015-09" db="EMBL/GenBank/DDBJ databases">
        <authorList>
            <consortium name="Pathogen Informatics"/>
        </authorList>
    </citation>
    <scope>NUCLEOTIDE SEQUENCE [LARGE SCALE GENOMIC DNA]</scope>
    <source>
        <strain evidence="3">Lake Konstanz</strain>
    </source>
</reference>
<name>A0A0S4JXH7_BODSA</name>
<gene>
    <name evidence="2" type="ORF">BSAL_46675</name>
</gene>
<keyword evidence="3" id="KW-1185">Reference proteome</keyword>